<sequence length="442" mass="49997">MNGYDSTKVWRRHVEDGKEASTLTFRGGSLDSDSIEGTREGYFVKIPEVEGRRGCKLVAKLFRDFVEPHDIRNWFSSYAYESPELNSDLQGYGFGESGCVEEGIDDEEKTKGNDETFGRIQKIRNKDGLVLVEKAASIGFVKSNNPTRDYDYRIKNARQAIGSSDSFPLSSEPPEITRWFASYMYESPAVDTSDAFIDSVSTECESERVPFNSEKRSQDKGEHLTEFTSTKRDVLAADKNTSSNGLVECKSYATGKSHFQQYNNEDTSSIEGNKMSSVQNELPVKMISGQGGKPTRYYDDCSTQTDEKSCLDYQVPVGKNNRKSPKKSTRRGDSREIRKPACGINNKENQGTTIVENGFVSTRNERRERINHDSSLKNCLRNGVTDSLAVLRRKPLSETTNNNIRQADYSEITGKWQCPQKRKPNLGPPLKQLRLEQWVHRI</sequence>
<gene>
    <name evidence="2" type="ORF">RHSIM_Rhsim07G0117200</name>
</gene>
<evidence type="ECO:0000313" key="3">
    <source>
        <dbReference type="Proteomes" id="UP000626092"/>
    </source>
</evidence>
<organism evidence="2 3">
    <name type="scientific">Rhododendron simsii</name>
    <name type="common">Sims's rhododendron</name>
    <dbReference type="NCBI Taxonomy" id="118357"/>
    <lineage>
        <taxon>Eukaryota</taxon>
        <taxon>Viridiplantae</taxon>
        <taxon>Streptophyta</taxon>
        <taxon>Embryophyta</taxon>
        <taxon>Tracheophyta</taxon>
        <taxon>Spermatophyta</taxon>
        <taxon>Magnoliopsida</taxon>
        <taxon>eudicotyledons</taxon>
        <taxon>Gunneridae</taxon>
        <taxon>Pentapetalae</taxon>
        <taxon>asterids</taxon>
        <taxon>Ericales</taxon>
        <taxon>Ericaceae</taxon>
        <taxon>Ericoideae</taxon>
        <taxon>Rhodoreae</taxon>
        <taxon>Rhododendron</taxon>
    </lineage>
</organism>
<feature type="region of interest" description="Disordered" evidence="1">
    <location>
        <begin position="316"/>
        <end position="340"/>
    </location>
</feature>
<dbReference type="Proteomes" id="UP000626092">
    <property type="component" value="Unassembled WGS sequence"/>
</dbReference>
<dbReference type="OrthoDB" id="1847229at2759"/>
<dbReference type="PANTHER" id="PTHR36368">
    <property type="entry name" value="ATP-DEPENDENT CASEINOLYTIC PROTEASE/CROTONASE FAMILY PROTEIN"/>
    <property type="match status" value="1"/>
</dbReference>
<keyword evidence="3" id="KW-1185">Reference proteome</keyword>
<dbReference type="EMBL" id="WJXA01000007">
    <property type="protein sequence ID" value="KAF7138446.1"/>
    <property type="molecule type" value="Genomic_DNA"/>
</dbReference>
<proteinExistence type="predicted"/>
<feature type="compositionally biased region" description="Basic residues" evidence="1">
    <location>
        <begin position="320"/>
        <end position="329"/>
    </location>
</feature>
<protein>
    <submittedName>
        <fullName evidence="2">Uncharacterized protein</fullName>
    </submittedName>
</protein>
<name>A0A834GSR3_RHOSS</name>
<accession>A0A834GSR3</accession>
<reference evidence="2" key="1">
    <citation type="submission" date="2019-11" db="EMBL/GenBank/DDBJ databases">
        <authorList>
            <person name="Liu Y."/>
            <person name="Hou J."/>
            <person name="Li T.-Q."/>
            <person name="Guan C.-H."/>
            <person name="Wu X."/>
            <person name="Wu H.-Z."/>
            <person name="Ling F."/>
            <person name="Zhang R."/>
            <person name="Shi X.-G."/>
            <person name="Ren J.-P."/>
            <person name="Chen E.-F."/>
            <person name="Sun J.-M."/>
        </authorList>
    </citation>
    <scope>NUCLEOTIDE SEQUENCE</scope>
    <source>
        <strain evidence="2">Adult_tree_wgs_1</strain>
        <tissue evidence="2">Leaves</tissue>
    </source>
</reference>
<dbReference type="AlphaFoldDB" id="A0A834GSR3"/>
<evidence type="ECO:0000313" key="2">
    <source>
        <dbReference type="EMBL" id="KAF7138446.1"/>
    </source>
</evidence>
<comment type="caution">
    <text evidence="2">The sequence shown here is derived from an EMBL/GenBank/DDBJ whole genome shotgun (WGS) entry which is preliminary data.</text>
</comment>
<evidence type="ECO:0000256" key="1">
    <source>
        <dbReference type="SAM" id="MobiDB-lite"/>
    </source>
</evidence>
<dbReference type="PANTHER" id="PTHR36368:SF1">
    <property type="entry name" value="ATP-DEPENDENT CASEINOLYTIC PROTEASE_CROTONASE FAMILY PROTEIN"/>
    <property type="match status" value="1"/>
</dbReference>
<feature type="compositionally biased region" description="Basic and acidic residues" evidence="1">
    <location>
        <begin position="330"/>
        <end position="339"/>
    </location>
</feature>